<dbReference type="PANTHER" id="PTHR45331:SF2">
    <property type="entry name" value="OXIDOREDUCTASE WITH IRON-SULFUR SUBUNIT"/>
    <property type="match status" value="1"/>
</dbReference>
<dbReference type="Pfam" id="PF01799">
    <property type="entry name" value="Fer2_2"/>
    <property type="match status" value="1"/>
</dbReference>
<dbReference type="InterPro" id="IPR001041">
    <property type="entry name" value="2Fe-2S_ferredoxin-type"/>
</dbReference>
<dbReference type="RefSeq" id="WP_207327835.1">
    <property type="nucleotide sequence ID" value="NZ_JAFMYW010000001.1"/>
</dbReference>
<dbReference type="InterPro" id="IPR036010">
    <property type="entry name" value="2Fe-2S_ferredoxin-like_sf"/>
</dbReference>
<comment type="caution">
    <text evidence="5">The sequence shown here is derived from an EMBL/GenBank/DDBJ whole genome shotgun (WGS) entry which is preliminary data.</text>
</comment>
<keyword evidence="6" id="KW-1185">Reference proteome</keyword>
<dbReference type="InterPro" id="IPR002888">
    <property type="entry name" value="2Fe-2S-bd"/>
</dbReference>
<dbReference type="InterPro" id="IPR036884">
    <property type="entry name" value="2Fe-2S-bd_dom_sf"/>
</dbReference>
<protein>
    <submittedName>
        <fullName evidence="5">(2Fe-2S)-binding protein</fullName>
    </submittedName>
</protein>
<dbReference type="PROSITE" id="PS00197">
    <property type="entry name" value="2FE2S_FER_1"/>
    <property type="match status" value="1"/>
</dbReference>
<dbReference type="PANTHER" id="PTHR45331">
    <property type="entry name" value="OXIDOREDUCTASE, IRON-SULPHUR BINDING SUBUNIT-RELATED-RELATED"/>
    <property type="match status" value="1"/>
</dbReference>
<feature type="domain" description="2Fe-2S ferredoxin-type" evidence="4">
    <location>
        <begin position="53"/>
        <end position="129"/>
    </location>
</feature>
<keyword evidence="2" id="KW-0560">Oxidoreductase</keyword>
<evidence type="ECO:0000313" key="5">
    <source>
        <dbReference type="EMBL" id="MBO0947946.1"/>
    </source>
</evidence>
<dbReference type="Gene3D" id="3.10.20.30">
    <property type="match status" value="1"/>
</dbReference>
<dbReference type="Gene3D" id="1.10.150.120">
    <property type="entry name" value="[2Fe-2S]-binding domain"/>
    <property type="match status" value="1"/>
</dbReference>
<dbReference type="SUPFAM" id="SSF54292">
    <property type="entry name" value="2Fe-2S ferredoxin-like"/>
    <property type="match status" value="1"/>
</dbReference>
<accession>A0ABS3JD70</accession>
<evidence type="ECO:0000256" key="2">
    <source>
        <dbReference type="ARBA" id="ARBA00023002"/>
    </source>
</evidence>
<dbReference type="Pfam" id="PF00111">
    <property type="entry name" value="Fer2"/>
    <property type="match status" value="1"/>
</dbReference>
<dbReference type="InterPro" id="IPR052914">
    <property type="entry name" value="Aldehyde_Oxdr_Iron-Sulfur"/>
</dbReference>
<dbReference type="InterPro" id="IPR012675">
    <property type="entry name" value="Beta-grasp_dom_sf"/>
</dbReference>
<dbReference type="Proteomes" id="UP000664628">
    <property type="component" value="Unassembled WGS sequence"/>
</dbReference>
<gene>
    <name evidence="5" type="ORF">J2I46_05085</name>
</gene>
<evidence type="ECO:0000259" key="4">
    <source>
        <dbReference type="PROSITE" id="PS51085"/>
    </source>
</evidence>
<dbReference type="InterPro" id="IPR006058">
    <property type="entry name" value="2Fe2S_fd_BS"/>
</dbReference>
<evidence type="ECO:0000313" key="6">
    <source>
        <dbReference type="Proteomes" id="UP000664628"/>
    </source>
</evidence>
<dbReference type="SUPFAM" id="SSF47741">
    <property type="entry name" value="CO dehydrogenase ISP C-domain like"/>
    <property type="match status" value="1"/>
</dbReference>
<dbReference type="CDD" id="cd00207">
    <property type="entry name" value="fer2"/>
    <property type="match status" value="1"/>
</dbReference>
<keyword evidence="3" id="KW-0408">Iron</keyword>
<proteinExistence type="predicted"/>
<organism evidence="5 6">
    <name type="scientific">Fibrella forsythiae</name>
    <dbReference type="NCBI Taxonomy" id="2817061"/>
    <lineage>
        <taxon>Bacteria</taxon>
        <taxon>Pseudomonadati</taxon>
        <taxon>Bacteroidota</taxon>
        <taxon>Cytophagia</taxon>
        <taxon>Cytophagales</taxon>
        <taxon>Spirosomataceae</taxon>
        <taxon>Fibrella</taxon>
    </lineage>
</organism>
<evidence type="ECO:0000256" key="3">
    <source>
        <dbReference type="ARBA" id="ARBA00023004"/>
    </source>
</evidence>
<name>A0ABS3JD70_9BACT</name>
<evidence type="ECO:0000256" key="1">
    <source>
        <dbReference type="ARBA" id="ARBA00022723"/>
    </source>
</evidence>
<dbReference type="EMBL" id="JAFMYW010000001">
    <property type="protein sequence ID" value="MBO0947946.1"/>
    <property type="molecule type" value="Genomic_DNA"/>
</dbReference>
<dbReference type="PROSITE" id="PS51085">
    <property type="entry name" value="2FE2S_FER_2"/>
    <property type="match status" value="1"/>
</dbReference>
<dbReference type="InterPro" id="IPR006311">
    <property type="entry name" value="TAT_signal"/>
</dbReference>
<reference evidence="5 6" key="1">
    <citation type="submission" date="2021-03" db="EMBL/GenBank/DDBJ databases">
        <title>Fibrella sp. HMF5405 genome sequencing and assembly.</title>
        <authorList>
            <person name="Kang H."/>
            <person name="Kim H."/>
            <person name="Bae S."/>
            <person name="Joh K."/>
        </authorList>
    </citation>
    <scope>NUCLEOTIDE SEQUENCE [LARGE SCALE GENOMIC DNA]</scope>
    <source>
        <strain evidence="5 6">HMF5405</strain>
    </source>
</reference>
<sequence>MAEKDTYLIDGSNRRWFLKQSSALTGLLLAPPLVATSAQSTQRQPTVPPSGKRAITLRINKKTYKIDVEPRETLLDVLRERLDLTGTKKGCDHGQCGACTVHVDGRQSNACLMLAVMHQHQEITTIEGLAPSKSQLHPLQAAFVKHDGYQCGFCTPGQIMSGVAIIRQGHANSPDEIREWMSGNICRCAAYRGIVEAIGSVQKEGKTV</sequence>
<keyword evidence="1" id="KW-0479">Metal-binding</keyword>
<dbReference type="PROSITE" id="PS51318">
    <property type="entry name" value="TAT"/>
    <property type="match status" value="1"/>
</dbReference>